<dbReference type="CDD" id="cd00306">
    <property type="entry name" value="Peptidases_S8_S53"/>
    <property type="match status" value="1"/>
</dbReference>
<proteinExistence type="inferred from homology"/>
<dbReference type="InterPro" id="IPR056002">
    <property type="entry name" value="DUF7580"/>
</dbReference>
<keyword evidence="4 5" id="KW-0720">Serine protease</keyword>
<feature type="region of interest" description="Disordered" evidence="6">
    <location>
        <begin position="507"/>
        <end position="533"/>
    </location>
</feature>
<name>A0AAN6ZNV4_9PEZI</name>
<keyword evidence="2 5" id="KW-0645">Protease</keyword>
<feature type="region of interest" description="Disordered" evidence="6">
    <location>
        <begin position="164"/>
        <end position="195"/>
    </location>
</feature>
<reference evidence="9" key="2">
    <citation type="submission" date="2023-05" db="EMBL/GenBank/DDBJ databases">
        <authorList>
            <consortium name="Lawrence Berkeley National Laboratory"/>
            <person name="Steindorff A."/>
            <person name="Hensen N."/>
            <person name="Bonometti L."/>
            <person name="Westerberg I."/>
            <person name="Brannstrom I.O."/>
            <person name="Guillou S."/>
            <person name="Cros-Aarteil S."/>
            <person name="Calhoun S."/>
            <person name="Haridas S."/>
            <person name="Kuo A."/>
            <person name="Mondo S."/>
            <person name="Pangilinan J."/>
            <person name="Riley R."/>
            <person name="Labutti K."/>
            <person name="Andreopoulos B."/>
            <person name="Lipzen A."/>
            <person name="Chen C."/>
            <person name="Yanf M."/>
            <person name="Daum C."/>
            <person name="Ng V."/>
            <person name="Clum A."/>
            <person name="Ohm R."/>
            <person name="Martin F."/>
            <person name="Silar P."/>
            <person name="Natvig D."/>
            <person name="Lalanne C."/>
            <person name="Gautier V."/>
            <person name="Ament-Velasquez S.L."/>
            <person name="Kruys A."/>
            <person name="Hutchinson M.I."/>
            <person name="Powell A.J."/>
            <person name="Barry K."/>
            <person name="Miller A.N."/>
            <person name="Grigoriev I.V."/>
            <person name="Debuchy R."/>
            <person name="Gladieux P."/>
            <person name="Thoren M.H."/>
            <person name="Johannesson H."/>
        </authorList>
    </citation>
    <scope>NUCLEOTIDE SEQUENCE</scope>
    <source>
        <strain evidence="9">CBS 141.50</strain>
    </source>
</reference>
<feature type="compositionally biased region" description="Polar residues" evidence="6">
    <location>
        <begin position="168"/>
        <end position="179"/>
    </location>
</feature>
<evidence type="ECO:0000256" key="6">
    <source>
        <dbReference type="SAM" id="MobiDB-lite"/>
    </source>
</evidence>
<dbReference type="PRINTS" id="PR00723">
    <property type="entry name" value="SUBTILISIN"/>
</dbReference>
<dbReference type="Pfam" id="PF00082">
    <property type="entry name" value="Peptidase_S8"/>
    <property type="match status" value="1"/>
</dbReference>
<sequence length="909" mass="101354">MRHTTECEQSRLLRDLGALVNQRKAHIASRRSPTPPPDTRSSAEVFFEFELRRLFFCLGNFPKLFRGLSDDEFRESDLGPKALCDLLERLIDPRLPLKTEPGSLAPGDHPRLLALAELLRESTESYHLATRSDLSLFQAPDNKAESDRDLEQLTERNAFFNRLLPPSAQETEASPTAKSNSERADSPAEKSWGDLDLRDRATTTLSALVNRLECRRSHAIMLKLSEEAHRTISTELNLRLSACRDKCGWLDLQCSFTESRWTASMAVVKDLCADLGRNIGQGKALVVMIKQDGLFGAWTKSQTSSRAMPMETLDQLILNGAFQSMSPRMLFSGCGRRYKPHEKRALAVRLGYCLMDFFDRDLSSNRISLLSGTSSQSRSDTLYLSFDSDWPVLAERTNFRAGHPALLSFAKLLLEIEFGDAIPYEISHHEHKTNLATWAELFEMVGMLEEEHCGSYLAAVSGCLLVHRQISEALRLIGTDGKAAEAAIRKSLYTEIVCKLEAGVKESTPPSRMKRQRSISPEPATQQRKSKTRVIAGRQGLVSSGQYHSGLASTPVAITVGEPRPIPRYQRRTASSSTSGGQFDDDTPGDYSADICRFADSFINTHRDLYDELIEDPTTVPRVKVAVLDTSLDEGHTYIRRNKSRIREVRSWLPHRDESTGGDLCGHGTHVTNLLLDVAPDCDVYFAQVAAQVADPVPPPPRRIAEVIDHAVVEWQVDVISISFGFRDETRQGCDELRAAVIRAQAAGVLLFAAASNIGAYGIPAFPARQSGVFCIYAGDGKGNSSRTCPTVRNNDVNFLTLGEGVNSAWPQYKPHGSSHYVRTKRKSGTSFATPIAAGVAATFLLYARQNLTAQEAKRFKEYDKMKDLLARNAHTRHGYHVLSLDMFYKRTPGERKLLMRNIIEGREW</sequence>
<accession>A0AAN6ZNV4</accession>
<reference evidence="9" key="1">
    <citation type="journal article" date="2023" name="Mol. Phylogenet. Evol.">
        <title>Genome-scale phylogeny and comparative genomics of the fungal order Sordariales.</title>
        <authorList>
            <person name="Hensen N."/>
            <person name="Bonometti L."/>
            <person name="Westerberg I."/>
            <person name="Brannstrom I.O."/>
            <person name="Guillou S."/>
            <person name="Cros-Aarteil S."/>
            <person name="Calhoun S."/>
            <person name="Haridas S."/>
            <person name="Kuo A."/>
            <person name="Mondo S."/>
            <person name="Pangilinan J."/>
            <person name="Riley R."/>
            <person name="LaButti K."/>
            <person name="Andreopoulos B."/>
            <person name="Lipzen A."/>
            <person name="Chen C."/>
            <person name="Yan M."/>
            <person name="Daum C."/>
            <person name="Ng V."/>
            <person name="Clum A."/>
            <person name="Steindorff A."/>
            <person name="Ohm R.A."/>
            <person name="Martin F."/>
            <person name="Silar P."/>
            <person name="Natvig D.O."/>
            <person name="Lalanne C."/>
            <person name="Gautier V."/>
            <person name="Ament-Velasquez S.L."/>
            <person name="Kruys A."/>
            <person name="Hutchinson M.I."/>
            <person name="Powell A.J."/>
            <person name="Barry K."/>
            <person name="Miller A.N."/>
            <person name="Grigoriev I.V."/>
            <person name="Debuchy R."/>
            <person name="Gladieux P."/>
            <person name="Hiltunen Thoren M."/>
            <person name="Johannesson H."/>
        </authorList>
    </citation>
    <scope>NUCLEOTIDE SEQUENCE</scope>
    <source>
        <strain evidence="9">CBS 141.50</strain>
    </source>
</reference>
<dbReference type="PROSITE" id="PS00138">
    <property type="entry name" value="SUBTILASE_SER"/>
    <property type="match status" value="1"/>
</dbReference>
<dbReference type="Pfam" id="PF24476">
    <property type="entry name" value="DUF7580"/>
    <property type="match status" value="1"/>
</dbReference>
<feature type="active site" description="Charge relay system" evidence="5">
    <location>
        <position position="629"/>
    </location>
</feature>
<dbReference type="PROSITE" id="PS51892">
    <property type="entry name" value="SUBTILASE"/>
    <property type="match status" value="1"/>
</dbReference>
<dbReference type="GeneID" id="87813494"/>
<feature type="domain" description="Peptidase S8/S53" evidence="7">
    <location>
        <begin position="623"/>
        <end position="877"/>
    </location>
</feature>
<evidence type="ECO:0000313" key="10">
    <source>
        <dbReference type="Proteomes" id="UP001302676"/>
    </source>
</evidence>
<dbReference type="PANTHER" id="PTHR43806">
    <property type="entry name" value="PEPTIDASE S8"/>
    <property type="match status" value="1"/>
</dbReference>
<evidence type="ECO:0000259" key="7">
    <source>
        <dbReference type="Pfam" id="PF00082"/>
    </source>
</evidence>
<dbReference type="EMBL" id="MU853574">
    <property type="protein sequence ID" value="KAK4144818.1"/>
    <property type="molecule type" value="Genomic_DNA"/>
</dbReference>
<evidence type="ECO:0000256" key="3">
    <source>
        <dbReference type="ARBA" id="ARBA00022801"/>
    </source>
</evidence>
<comment type="similarity">
    <text evidence="1 5">Belongs to the peptidase S8 family.</text>
</comment>
<feature type="domain" description="DUF7580" evidence="8">
    <location>
        <begin position="192"/>
        <end position="506"/>
    </location>
</feature>
<feature type="active site" description="Charge relay system" evidence="5">
    <location>
        <position position="667"/>
    </location>
</feature>
<dbReference type="GO" id="GO:0004252">
    <property type="term" value="F:serine-type endopeptidase activity"/>
    <property type="evidence" value="ECO:0007669"/>
    <property type="project" value="UniProtKB-UniRule"/>
</dbReference>
<dbReference type="InterPro" id="IPR036852">
    <property type="entry name" value="Peptidase_S8/S53_dom_sf"/>
</dbReference>
<dbReference type="RefSeq" id="XP_062638189.1">
    <property type="nucleotide sequence ID" value="XM_062776881.1"/>
</dbReference>
<evidence type="ECO:0000259" key="8">
    <source>
        <dbReference type="Pfam" id="PF24476"/>
    </source>
</evidence>
<evidence type="ECO:0008006" key="11">
    <source>
        <dbReference type="Google" id="ProtNLM"/>
    </source>
</evidence>
<evidence type="ECO:0000256" key="4">
    <source>
        <dbReference type="ARBA" id="ARBA00022825"/>
    </source>
</evidence>
<dbReference type="Gene3D" id="3.40.50.200">
    <property type="entry name" value="Peptidase S8/S53 domain"/>
    <property type="match status" value="1"/>
</dbReference>
<evidence type="ECO:0000256" key="1">
    <source>
        <dbReference type="ARBA" id="ARBA00011073"/>
    </source>
</evidence>
<dbReference type="Proteomes" id="UP001302676">
    <property type="component" value="Unassembled WGS sequence"/>
</dbReference>
<dbReference type="InterPro" id="IPR050131">
    <property type="entry name" value="Peptidase_S8_subtilisin-like"/>
</dbReference>
<dbReference type="GO" id="GO:0006508">
    <property type="term" value="P:proteolysis"/>
    <property type="evidence" value="ECO:0007669"/>
    <property type="project" value="UniProtKB-KW"/>
</dbReference>
<dbReference type="PANTHER" id="PTHR43806:SF11">
    <property type="entry name" value="CEREVISIN-RELATED"/>
    <property type="match status" value="1"/>
</dbReference>
<protein>
    <recommendedName>
        <fullName evidence="11">Peptidase S8/S53 domain-containing protein</fullName>
    </recommendedName>
</protein>
<evidence type="ECO:0000313" key="9">
    <source>
        <dbReference type="EMBL" id="KAK4144818.1"/>
    </source>
</evidence>
<feature type="active site" description="Charge relay system" evidence="5">
    <location>
        <position position="831"/>
    </location>
</feature>
<evidence type="ECO:0000256" key="2">
    <source>
        <dbReference type="ARBA" id="ARBA00022670"/>
    </source>
</evidence>
<dbReference type="InterPro" id="IPR023828">
    <property type="entry name" value="Peptidase_S8_Ser-AS"/>
</dbReference>
<dbReference type="InterPro" id="IPR015500">
    <property type="entry name" value="Peptidase_S8_subtilisin-rel"/>
</dbReference>
<comment type="caution">
    <text evidence="9">The sequence shown here is derived from an EMBL/GenBank/DDBJ whole genome shotgun (WGS) entry which is preliminary data.</text>
</comment>
<organism evidence="9 10">
    <name type="scientific">Dichotomopilus funicola</name>
    <dbReference type="NCBI Taxonomy" id="1934379"/>
    <lineage>
        <taxon>Eukaryota</taxon>
        <taxon>Fungi</taxon>
        <taxon>Dikarya</taxon>
        <taxon>Ascomycota</taxon>
        <taxon>Pezizomycotina</taxon>
        <taxon>Sordariomycetes</taxon>
        <taxon>Sordariomycetidae</taxon>
        <taxon>Sordariales</taxon>
        <taxon>Chaetomiaceae</taxon>
        <taxon>Dichotomopilus</taxon>
    </lineage>
</organism>
<evidence type="ECO:0000256" key="5">
    <source>
        <dbReference type="PROSITE-ProRule" id="PRU01240"/>
    </source>
</evidence>
<dbReference type="SUPFAM" id="SSF52743">
    <property type="entry name" value="Subtilisin-like"/>
    <property type="match status" value="1"/>
</dbReference>
<gene>
    <name evidence="9" type="ORF">C8A04DRAFT_11220</name>
</gene>
<dbReference type="AlphaFoldDB" id="A0AAN6ZNV4"/>
<keyword evidence="10" id="KW-1185">Reference proteome</keyword>
<keyword evidence="3 5" id="KW-0378">Hydrolase</keyword>
<feature type="compositionally biased region" description="Basic and acidic residues" evidence="6">
    <location>
        <begin position="180"/>
        <end position="195"/>
    </location>
</feature>
<dbReference type="InterPro" id="IPR000209">
    <property type="entry name" value="Peptidase_S8/S53_dom"/>
</dbReference>